<reference evidence="2 3" key="1">
    <citation type="submission" date="2017-12" db="EMBL/GenBank/DDBJ databases">
        <title>High-resolution comparative analysis of great ape genomes.</title>
        <authorList>
            <person name="Pollen A."/>
            <person name="Hastie A."/>
            <person name="Hormozdiari F."/>
            <person name="Dougherty M."/>
            <person name="Liu R."/>
            <person name="Chaisson M."/>
            <person name="Hoppe E."/>
            <person name="Hill C."/>
            <person name="Pang A."/>
            <person name="Hillier L."/>
            <person name="Baker C."/>
            <person name="Armstrong J."/>
            <person name="Shendure J."/>
            <person name="Paten B."/>
            <person name="Wilson R."/>
            <person name="Chao H."/>
            <person name="Schneider V."/>
            <person name="Ventura M."/>
            <person name="Kronenberg Z."/>
            <person name="Murali S."/>
            <person name="Gordon D."/>
            <person name="Cantsilieris S."/>
            <person name="Munson K."/>
            <person name="Nelson B."/>
            <person name="Raja A."/>
            <person name="Underwood J."/>
            <person name="Diekhans M."/>
            <person name="Fiddes I."/>
            <person name="Haussler D."/>
            <person name="Eichler E."/>
        </authorList>
    </citation>
    <scope>NUCLEOTIDE SEQUENCE [LARGE SCALE GENOMIC DNA]</scope>
    <source>
        <strain evidence="2">Yerkes chimp pedigree #C0471</strain>
    </source>
</reference>
<proteinExistence type="predicted"/>
<sequence length="52" mass="5555">MVRVPGPAVQRNRSLPGLAPFPDSPLASAWRARQAWRALGHACAPPPLELDG</sequence>
<comment type="caution">
    <text evidence="2">The sequence shown here is derived from an EMBL/GenBank/DDBJ whole genome shotgun (WGS) entry which is preliminary data.</text>
</comment>
<evidence type="ECO:0000256" key="1">
    <source>
        <dbReference type="SAM" id="MobiDB-lite"/>
    </source>
</evidence>
<protein>
    <submittedName>
        <fullName evidence="2">RPL14 isoform 5</fullName>
    </submittedName>
</protein>
<dbReference type="EMBL" id="NBAG03000218">
    <property type="protein sequence ID" value="PNI81267.1"/>
    <property type="molecule type" value="Genomic_DNA"/>
</dbReference>
<accession>A0A2J8PB73</accession>
<name>A0A2J8PB73_PANTR</name>
<organism evidence="2 3">
    <name type="scientific">Pan troglodytes</name>
    <name type="common">Chimpanzee</name>
    <dbReference type="NCBI Taxonomy" id="9598"/>
    <lineage>
        <taxon>Eukaryota</taxon>
        <taxon>Metazoa</taxon>
        <taxon>Chordata</taxon>
        <taxon>Craniata</taxon>
        <taxon>Vertebrata</taxon>
        <taxon>Euteleostomi</taxon>
        <taxon>Mammalia</taxon>
        <taxon>Eutheria</taxon>
        <taxon>Euarchontoglires</taxon>
        <taxon>Primates</taxon>
        <taxon>Haplorrhini</taxon>
        <taxon>Catarrhini</taxon>
        <taxon>Hominidae</taxon>
        <taxon>Pan</taxon>
    </lineage>
</organism>
<gene>
    <name evidence="2" type="ORF">CK820_G0005367</name>
</gene>
<evidence type="ECO:0000313" key="3">
    <source>
        <dbReference type="Proteomes" id="UP000236370"/>
    </source>
</evidence>
<dbReference type="Proteomes" id="UP000236370">
    <property type="component" value="Unassembled WGS sequence"/>
</dbReference>
<dbReference type="AlphaFoldDB" id="A0A2J8PB73"/>
<evidence type="ECO:0000313" key="2">
    <source>
        <dbReference type="EMBL" id="PNI81267.1"/>
    </source>
</evidence>
<feature type="region of interest" description="Disordered" evidence="1">
    <location>
        <begin position="1"/>
        <end position="20"/>
    </location>
</feature>